<dbReference type="Gene3D" id="3.30.450.60">
    <property type="match status" value="1"/>
</dbReference>
<evidence type="ECO:0000256" key="2">
    <source>
        <dbReference type="ARBA" id="ARBA00011775"/>
    </source>
</evidence>
<dbReference type="EMBL" id="CAKKNE010000003">
    <property type="protein sequence ID" value="CAH0370496.1"/>
    <property type="molecule type" value="Genomic_DNA"/>
</dbReference>
<evidence type="ECO:0000259" key="12">
    <source>
        <dbReference type="PROSITE" id="PS51072"/>
    </source>
</evidence>
<gene>
    <name evidence="13" type="ORF">PCAL00307_LOCUS6893</name>
    <name evidence="14" type="ORF">PECAL_3P03900</name>
</gene>
<dbReference type="GO" id="GO:0015031">
    <property type="term" value="P:protein transport"/>
    <property type="evidence" value="ECO:0007669"/>
    <property type="project" value="UniProtKB-KW"/>
</dbReference>
<evidence type="ECO:0000313" key="15">
    <source>
        <dbReference type="Proteomes" id="UP000789595"/>
    </source>
</evidence>
<evidence type="ECO:0000256" key="4">
    <source>
        <dbReference type="ARBA" id="ARBA00022490"/>
    </source>
</evidence>
<accession>A0A7S3ZRB7</accession>
<keyword evidence="8 10" id="KW-0472">Membrane</keyword>
<evidence type="ECO:0000256" key="9">
    <source>
        <dbReference type="ARBA" id="ARBA00023329"/>
    </source>
</evidence>
<dbReference type="SUPFAM" id="SSF64356">
    <property type="entry name" value="SNARE-like"/>
    <property type="match status" value="1"/>
</dbReference>
<evidence type="ECO:0000256" key="5">
    <source>
        <dbReference type="ARBA" id="ARBA00022892"/>
    </source>
</evidence>
<dbReference type="InterPro" id="IPR028565">
    <property type="entry name" value="MHD"/>
</dbReference>
<protein>
    <recommendedName>
        <fullName evidence="10">Coatomer subunit delta</fullName>
    </recommendedName>
</protein>
<reference evidence="14" key="2">
    <citation type="submission" date="2021-11" db="EMBL/GenBank/DDBJ databases">
        <authorList>
            <consortium name="Genoscope - CEA"/>
            <person name="William W."/>
        </authorList>
    </citation>
    <scope>NUCLEOTIDE SEQUENCE</scope>
</reference>
<evidence type="ECO:0000256" key="1">
    <source>
        <dbReference type="ARBA" id="ARBA00010516"/>
    </source>
</evidence>
<keyword evidence="7 10" id="KW-0333">Golgi apparatus</keyword>
<dbReference type="GO" id="GO:0000139">
    <property type="term" value="C:Golgi membrane"/>
    <property type="evidence" value="ECO:0007669"/>
    <property type="project" value="UniProtKB-SubCell"/>
</dbReference>
<evidence type="ECO:0000313" key="13">
    <source>
        <dbReference type="EMBL" id="CAE0691457.1"/>
    </source>
</evidence>
<dbReference type="Gene3D" id="2.60.40.1170">
    <property type="entry name" value="Mu homology domain, subdomain B"/>
    <property type="match status" value="2"/>
</dbReference>
<evidence type="ECO:0000256" key="3">
    <source>
        <dbReference type="ARBA" id="ARBA00022448"/>
    </source>
</evidence>
<dbReference type="OrthoDB" id="10266042at2759"/>
<name>A0A7S3ZRB7_9STRA</name>
<comment type="subunit">
    <text evidence="2 10">Oligomeric complex that consists of at least the alpha, beta, beta', gamma, delta, epsilon and zeta subunits.</text>
</comment>
<keyword evidence="3 10" id="KW-0813">Transport</keyword>
<dbReference type="InterPro" id="IPR036168">
    <property type="entry name" value="AP2_Mu_C_sf"/>
</dbReference>
<dbReference type="InterPro" id="IPR011012">
    <property type="entry name" value="Longin-like_dom_sf"/>
</dbReference>
<organism evidence="13">
    <name type="scientific">Pelagomonas calceolata</name>
    <dbReference type="NCBI Taxonomy" id="35677"/>
    <lineage>
        <taxon>Eukaryota</taxon>
        <taxon>Sar</taxon>
        <taxon>Stramenopiles</taxon>
        <taxon>Ochrophyta</taxon>
        <taxon>Pelagophyceae</taxon>
        <taxon>Pelagomonadales</taxon>
        <taxon>Pelagomonadaceae</taxon>
        <taxon>Pelagomonas</taxon>
    </lineage>
</organism>
<dbReference type="Pfam" id="PF00928">
    <property type="entry name" value="Adap_comp_sub"/>
    <property type="match status" value="1"/>
</dbReference>
<evidence type="ECO:0000256" key="10">
    <source>
        <dbReference type="RuleBase" id="RU364018"/>
    </source>
</evidence>
<dbReference type="GO" id="GO:0051645">
    <property type="term" value="P:Golgi localization"/>
    <property type="evidence" value="ECO:0007669"/>
    <property type="project" value="TreeGrafter"/>
</dbReference>
<sequence>MVILSAAVTTKNGRALLSRQFVDMNRLRVEGLLAAFPKLQGTGNKQHTFVETDSVRYVYQPVESIFLLLITNKASNIVEDLETLRLLSKVVPEIAGGTSEDKVSDHAFELVFAFDEVITTGGYRETIDMRTIRQNLDMDSHEEKLANMVKKSKLDAAKDQAKHMSQVIKQRQRDAMKTGMGGGGPMAGMGGGDMDEDDEYNGGSPFGGQQNGDSDFMDAYANPAPPPEPEPIIQVQGMKLGKKKKGKVDLMSKMAAEDGLDVRASMPQEEIADAPPPPPAAATSQPIALSVEEKLTISLSQEGALEAFDLKGTLSLTANDDVAAACRLTVAHKTAAAGTTFATHPKVDKKAWESDGIVQMKGNAKGFPVGRAVGVVRWALSTTDEQQVPLTINCWPEDEGDGQMNVNIEYTAARSGMELYDVSIKIPGCASNPEIVSVDGTHQHDARSEILDWQLDCIDSGNPTGTLEFNIAQKDEGAFFPIEVSFRSKSLYYDVPISSVESTEGHGSIGYSLDKKVTVDSFRIA</sequence>
<dbReference type="CDD" id="cd14830">
    <property type="entry name" value="Delta_COP_N"/>
    <property type="match status" value="1"/>
</dbReference>
<dbReference type="PANTHER" id="PTHR10121:SF0">
    <property type="entry name" value="COATOMER SUBUNIT DELTA"/>
    <property type="match status" value="1"/>
</dbReference>
<evidence type="ECO:0000256" key="8">
    <source>
        <dbReference type="ARBA" id="ARBA00023136"/>
    </source>
</evidence>
<dbReference type="CDD" id="cd09254">
    <property type="entry name" value="AP_delta-COPI_MHD"/>
    <property type="match status" value="1"/>
</dbReference>
<dbReference type="EMBL" id="HBIW01008152">
    <property type="protein sequence ID" value="CAE0691457.1"/>
    <property type="molecule type" value="Transcribed_RNA"/>
</dbReference>
<feature type="domain" description="MHD" evidence="12">
    <location>
        <begin position="284"/>
        <end position="525"/>
    </location>
</feature>
<dbReference type="Proteomes" id="UP000789595">
    <property type="component" value="Unassembled WGS sequence"/>
</dbReference>
<dbReference type="GO" id="GO:0006890">
    <property type="term" value="P:retrograde vesicle-mediated transport, Golgi to endoplasmic reticulum"/>
    <property type="evidence" value="ECO:0007669"/>
    <property type="project" value="UniProtKB-UniRule"/>
</dbReference>
<dbReference type="PROSITE" id="PS51072">
    <property type="entry name" value="MHD"/>
    <property type="match status" value="1"/>
</dbReference>
<evidence type="ECO:0000256" key="11">
    <source>
        <dbReference type="RuleBase" id="RU366052"/>
    </source>
</evidence>
<proteinExistence type="inferred from homology"/>
<comment type="subcellular location">
    <subcellularLocation>
        <location evidence="10 11">Cytoplasm</location>
    </subcellularLocation>
    <subcellularLocation>
        <location evidence="10 11">Cytoplasmic vesicle</location>
        <location evidence="10 11">COPI-coated vesicle membrane</location>
        <topology evidence="10 11">Peripheral membrane protein</topology>
        <orientation evidence="10 11">Cytoplasmic side</orientation>
    </subcellularLocation>
    <subcellularLocation>
        <location evidence="10 11">Golgi apparatus membrane</location>
        <topology evidence="10 11">Peripheral membrane protein</topology>
        <orientation evidence="10 11">Cytoplasmic side</orientation>
    </subcellularLocation>
</comment>
<dbReference type="PANTHER" id="PTHR10121">
    <property type="entry name" value="COATOMER SUBUNIT DELTA"/>
    <property type="match status" value="1"/>
</dbReference>
<dbReference type="FunFam" id="3.30.450.60:FF:000003">
    <property type="entry name" value="Coatomer subunit delta"/>
    <property type="match status" value="1"/>
</dbReference>
<evidence type="ECO:0000256" key="7">
    <source>
        <dbReference type="ARBA" id="ARBA00023034"/>
    </source>
</evidence>
<evidence type="ECO:0000256" key="6">
    <source>
        <dbReference type="ARBA" id="ARBA00022927"/>
    </source>
</evidence>
<comment type="similarity">
    <text evidence="1 10">Belongs to the adaptor complexes medium subunit family. Delta-COP subfamily.</text>
</comment>
<dbReference type="AlphaFoldDB" id="A0A7S3ZRB7"/>
<keyword evidence="9 10" id="KW-0968">Cytoplasmic vesicle</keyword>
<keyword evidence="15" id="KW-1185">Reference proteome</keyword>
<dbReference type="GO" id="GO:0030126">
    <property type="term" value="C:COPI vesicle coat"/>
    <property type="evidence" value="ECO:0007669"/>
    <property type="project" value="UniProtKB-UniRule"/>
</dbReference>
<comment type="function">
    <text evidence="10">The coatomer is a cytosolic protein complex that binds to dilysine motifs and reversibly associates with Golgi non-clathrin-coated vesicles, which further mediate biosynthetic protein transport from the ER, via the Golgi up to the trans Golgi network. Coatomer complex is required for budding from Golgi membranes, and is essential for the retrograde Golgi-to-ER transport of dilysine-tagged proteins.</text>
</comment>
<keyword evidence="6 10" id="KW-0653">Protein transport</keyword>
<keyword evidence="4 10" id="KW-0963">Cytoplasm</keyword>
<evidence type="ECO:0000313" key="14">
    <source>
        <dbReference type="EMBL" id="CAH0370496.1"/>
    </source>
</evidence>
<keyword evidence="5 10" id="KW-0931">ER-Golgi transport</keyword>
<dbReference type="InterPro" id="IPR027059">
    <property type="entry name" value="Coatomer_dsu"/>
</dbReference>
<dbReference type="GO" id="GO:0006888">
    <property type="term" value="P:endoplasmic reticulum to Golgi vesicle-mediated transport"/>
    <property type="evidence" value="ECO:0007669"/>
    <property type="project" value="TreeGrafter"/>
</dbReference>
<reference evidence="13" key="1">
    <citation type="submission" date="2021-01" db="EMBL/GenBank/DDBJ databases">
        <authorList>
            <person name="Corre E."/>
            <person name="Pelletier E."/>
            <person name="Niang G."/>
            <person name="Scheremetjew M."/>
            <person name="Finn R."/>
            <person name="Kale V."/>
            <person name="Holt S."/>
            <person name="Cochrane G."/>
            <person name="Meng A."/>
            <person name="Brown T."/>
            <person name="Cohen L."/>
        </authorList>
    </citation>
    <scope>NUCLEOTIDE SEQUENCE</scope>
    <source>
        <strain evidence="13">CCMP1756</strain>
    </source>
</reference>
<dbReference type="SUPFAM" id="SSF49447">
    <property type="entry name" value="Second domain of Mu2 adaptin subunit (ap50) of ap2 adaptor"/>
    <property type="match status" value="1"/>
</dbReference>